<name>W0AAH5_9SPHN</name>
<accession>W0AAH5</accession>
<dbReference type="OrthoDB" id="7585403at2"/>
<evidence type="ECO:0000313" key="1">
    <source>
        <dbReference type="EMBL" id="AHE52665.1"/>
    </source>
</evidence>
<reference evidence="1 2" key="1">
    <citation type="submission" date="2013-07" db="EMBL/GenBank/DDBJ databases">
        <title>Completed genome of Sphingomonas sanxanigenens NX02.</title>
        <authorList>
            <person name="Ma T."/>
            <person name="Huang H."/>
            <person name="Wu M."/>
            <person name="Li X."/>
            <person name="Li G."/>
        </authorList>
    </citation>
    <scope>NUCLEOTIDE SEQUENCE [LARGE SCALE GENOMIC DNA]</scope>
    <source>
        <strain evidence="1 2">NX02</strain>
    </source>
</reference>
<organism evidence="1 2">
    <name type="scientific">Sphingomonas sanxanigenens DSM 19645 = NX02</name>
    <dbReference type="NCBI Taxonomy" id="1123269"/>
    <lineage>
        <taxon>Bacteria</taxon>
        <taxon>Pseudomonadati</taxon>
        <taxon>Pseudomonadota</taxon>
        <taxon>Alphaproteobacteria</taxon>
        <taxon>Sphingomonadales</taxon>
        <taxon>Sphingomonadaceae</taxon>
        <taxon>Sphingomonas</taxon>
    </lineage>
</organism>
<keyword evidence="2" id="KW-1185">Reference proteome</keyword>
<dbReference type="Proteomes" id="UP000018851">
    <property type="component" value="Chromosome"/>
</dbReference>
<evidence type="ECO:0000313" key="2">
    <source>
        <dbReference type="Proteomes" id="UP000018851"/>
    </source>
</evidence>
<dbReference type="KEGG" id="ssan:NX02_04610"/>
<dbReference type="AlphaFoldDB" id="W0AAH5"/>
<dbReference type="HOGENOM" id="CLU_3012004_0_0_5"/>
<dbReference type="RefSeq" id="WP_158013909.1">
    <property type="nucleotide sequence ID" value="NZ_CP006644.1"/>
</dbReference>
<proteinExistence type="predicted"/>
<protein>
    <submittedName>
        <fullName evidence="1">Uncharacterized protein</fullName>
    </submittedName>
</protein>
<dbReference type="PATRIC" id="fig|1123269.5.peg.895"/>
<sequence>MTRPKEFDEQLAFLVKRGTKERIDAARGDMPKAEFLRAAIDEAIERARRKREKEAR</sequence>
<dbReference type="EMBL" id="CP006644">
    <property type="protein sequence ID" value="AHE52665.1"/>
    <property type="molecule type" value="Genomic_DNA"/>
</dbReference>
<dbReference type="STRING" id="1123269.NX02_04610"/>
<gene>
    <name evidence="1" type="ORF">NX02_04610</name>
</gene>